<dbReference type="SUPFAM" id="SSF74650">
    <property type="entry name" value="Galactose mutarotase-like"/>
    <property type="match status" value="1"/>
</dbReference>
<dbReference type="InterPro" id="IPR037481">
    <property type="entry name" value="LacX"/>
</dbReference>
<reference evidence="4 5" key="1">
    <citation type="submission" date="2017-05" db="EMBL/GenBank/DDBJ databases">
        <authorList>
            <person name="Varghese N."/>
            <person name="Submissions S."/>
        </authorList>
    </citation>
    <scope>NUCLEOTIDE SEQUENCE [LARGE SCALE GENOMIC DNA]</scope>
    <source>
        <strain evidence="4 5">DSM 21342</strain>
    </source>
</reference>
<dbReference type="Gene3D" id="2.70.98.10">
    <property type="match status" value="1"/>
</dbReference>
<dbReference type="GO" id="GO:0030246">
    <property type="term" value="F:carbohydrate binding"/>
    <property type="evidence" value="ECO:0007669"/>
    <property type="project" value="InterPro"/>
</dbReference>
<keyword evidence="3" id="KW-0106">Calcium</keyword>
<evidence type="ECO:0000256" key="2">
    <source>
        <dbReference type="ARBA" id="ARBA00011245"/>
    </source>
</evidence>
<evidence type="ECO:0000313" key="4">
    <source>
        <dbReference type="EMBL" id="SMO48544.1"/>
    </source>
</evidence>
<accession>A0A521BN25</accession>
<dbReference type="InterPro" id="IPR014718">
    <property type="entry name" value="GH-type_carb-bd"/>
</dbReference>
<dbReference type="GO" id="GO:0005975">
    <property type="term" value="P:carbohydrate metabolic process"/>
    <property type="evidence" value="ECO:0007669"/>
    <property type="project" value="InterPro"/>
</dbReference>
<protein>
    <submittedName>
        <fullName evidence="4">Galactose mutarotase</fullName>
    </submittedName>
</protein>
<dbReference type="Proteomes" id="UP000315971">
    <property type="component" value="Unassembled WGS sequence"/>
</dbReference>
<evidence type="ECO:0000256" key="1">
    <source>
        <dbReference type="ARBA" id="ARBA00001913"/>
    </source>
</evidence>
<dbReference type="EMBL" id="FXSZ01000002">
    <property type="protein sequence ID" value="SMO48544.1"/>
    <property type="molecule type" value="Genomic_DNA"/>
</dbReference>
<dbReference type="RefSeq" id="WP_185955177.1">
    <property type="nucleotide sequence ID" value="NZ_FXSZ01000002.1"/>
</dbReference>
<name>A0A521BN25_9SPHI</name>
<dbReference type="Pfam" id="PF01263">
    <property type="entry name" value="Aldose_epim"/>
    <property type="match status" value="1"/>
</dbReference>
<sequence>MNFLQNENLTIKVKTRGAELCSIIDNKTGLEYIWEGDPAFWGKHAPILFPIVGKLKNDTYFFNGNEYKMTQHGLARDLDFELSVSTSSSLQFTLKSSAETKKIYPFDFKLDVVFTLNQYILSVTSCVTNTGADEMYFSIGYHPAFKIPLSEQESYDDYSLEFNEVENLKRWNVEGGLIGNEGSQILNQEQKIPLTRKLFEQDAIVLKRLASDEINIKSSIGNHGVTFRFKDFPYFGIWSKTGADFVCLEPWQGIADKVDTNQNLTEKEGIIKLFANEQFQCGYSVLVF</sequence>
<gene>
    <name evidence="4" type="ORF">SAMN06265350_102359</name>
</gene>
<comment type="subunit">
    <text evidence="2">Monomer.</text>
</comment>
<dbReference type="PANTHER" id="PTHR11122">
    <property type="entry name" value="APOSPORY-ASSOCIATED PROTEIN C-RELATED"/>
    <property type="match status" value="1"/>
</dbReference>
<evidence type="ECO:0000313" key="5">
    <source>
        <dbReference type="Proteomes" id="UP000315971"/>
    </source>
</evidence>
<organism evidence="4 5">
    <name type="scientific">Solitalea koreensis</name>
    <dbReference type="NCBI Taxonomy" id="543615"/>
    <lineage>
        <taxon>Bacteria</taxon>
        <taxon>Pseudomonadati</taxon>
        <taxon>Bacteroidota</taxon>
        <taxon>Sphingobacteriia</taxon>
        <taxon>Sphingobacteriales</taxon>
        <taxon>Sphingobacteriaceae</taxon>
        <taxon>Solitalea</taxon>
    </lineage>
</organism>
<dbReference type="InterPro" id="IPR008183">
    <property type="entry name" value="Aldose_1/G6P_1-epimerase"/>
</dbReference>
<evidence type="ECO:0000256" key="3">
    <source>
        <dbReference type="ARBA" id="ARBA00022837"/>
    </source>
</evidence>
<proteinExistence type="predicted"/>
<dbReference type="AlphaFoldDB" id="A0A521BN25"/>
<comment type="cofactor">
    <cofactor evidence="1">
        <name>Ca(2+)</name>
        <dbReference type="ChEBI" id="CHEBI:29108"/>
    </cofactor>
</comment>
<dbReference type="CDD" id="cd09024">
    <property type="entry name" value="Aldose_epim_lacX"/>
    <property type="match status" value="1"/>
</dbReference>
<dbReference type="GO" id="GO:0016853">
    <property type="term" value="F:isomerase activity"/>
    <property type="evidence" value="ECO:0007669"/>
    <property type="project" value="InterPro"/>
</dbReference>
<dbReference type="InterPro" id="IPR011013">
    <property type="entry name" value="Gal_mutarotase_sf_dom"/>
</dbReference>
<dbReference type="PANTHER" id="PTHR11122:SF13">
    <property type="entry name" value="GLUCOSE-6-PHOSPHATE 1-EPIMERASE"/>
    <property type="match status" value="1"/>
</dbReference>
<keyword evidence="5" id="KW-1185">Reference proteome</keyword>